<protein>
    <recommendedName>
        <fullName evidence="4">MARVEL domain-containing protein</fullName>
    </recommendedName>
</protein>
<dbReference type="PhylomeDB" id="B8MU39"/>
<dbReference type="EMBL" id="EQ962660">
    <property type="protein sequence ID" value="EED12672.1"/>
    <property type="molecule type" value="Genomic_DNA"/>
</dbReference>
<dbReference type="InParanoid" id="B8MU39"/>
<dbReference type="RefSeq" id="XP_002488326.1">
    <property type="nucleotide sequence ID" value="XM_002488281.1"/>
</dbReference>
<keyword evidence="3" id="KW-1185">Reference proteome</keyword>
<accession>B8MU39</accession>
<dbReference type="AlphaFoldDB" id="B8MU39"/>
<dbReference type="OrthoDB" id="5366688at2759"/>
<sequence length="194" mass="21206">MFKFLRVSKHGILGVSYHIFRVAEFITLIAIIGLTASFVSSLVDADVTPPSILVAILALVSLTEVYIIITSILFYDHKMPFIWALCTDSLILAGLIVIAVEAGKPLSYLRCSDIGSSNSAFMFESTLSNLAGVLSAGSVFSKFIASARHVCIEMKAIWGLIIANCIFFAFTVLTGMILSLMDRRAKRVKNNNDF</sequence>
<feature type="transmembrane region" description="Helical" evidence="1">
    <location>
        <begin position="52"/>
        <end position="75"/>
    </location>
</feature>
<dbReference type="HOGENOM" id="CLU_099558_0_0_1"/>
<dbReference type="eggNOG" id="ENOG502SPG3">
    <property type="taxonomic scope" value="Eukaryota"/>
</dbReference>
<dbReference type="GeneID" id="8105374"/>
<gene>
    <name evidence="2" type="ORF">TSTA_006890</name>
</gene>
<dbReference type="VEuPathDB" id="FungiDB:TSTA_006890"/>
<reference evidence="3" key="1">
    <citation type="journal article" date="2015" name="Genome Announc.">
        <title>Genome sequence of the AIDS-associated pathogen Penicillium marneffei (ATCC18224) and its near taxonomic relative Talaromyces stipitatus (ATCC10500).</title>
        <authorList>
            <person name="Nierman W.C."/>
            <person name="Fedorova-Abrams N.D."/>
            <person name="Andrianopoulos A."/>
        </authorList>
    </citation>
    <scope>NUCLEOTIDE SEQUENCE [LARGE SCALE GENOMIC DNA]</scope>
    <source>
        <strain evidence="3">ATCC 10500 / CBS 375.48 / QM 6759 / NRRL 1006</strain>
    </source>
</reference>
<feature type="transmembrane region" description="Helical" evidence="1">
    <location>
        <begin position="20"/>
        <end position="40"/>
    </location>
</feature>
<evidence type="ECO:0000313" key="2">
    <source>
        <dbReference type="EMBL" id="EED12672.1"/>
    </source>
</evidence>
<keyword evidence="1" id="KW-1133">Transmembrane helix</keyword>
<keyword evidence="1" id="KW-0812">Transmembrane</keyword>
<evidence type="ECO:0000313" key="3">
    <source>
        <dbReference type="Proteomes" id="UP000001745"/>
    </source>
</evidence>
<keyword evidence="1" id="KW-0472">Membrane</keyword>
<dbReference type="Proteomes" id="UP000001745">
    <property type="component" value="Unassembled WGS sequence"/>
</dbReference>
<evidence type="ECO:0008006" key="4">
    <source>
        <dbReference type="Google" id="ProtNLM"/>
    </source>
</evidence>
<organism evidence="2 3">
    <name type="scientific">Talaromyces stipitatus (strain ATCC 10500 / CBS 375.48 / QM 6759 / NRRL 1006)</name>
    <name type="common">Penicillium stipitatum</name>
    <dbReference type="NCBI Taxonomy" id="441959"/>
    <lineage>
        <taxon>Eukaryota</taxon>
        <taxon>Fungi</taxon>
        <taxon>Dikarya</taxon>
        <taxon>Ascomycota</taxon>
        <taxon>Pezizomycotina</taxon>
        <taxon>Eurotiomycetes</taxon>
        <taxon>Eurotiomycetidae</taxon>
        <taxon>Eurotiales</taxon>
        <taxon>Trichocomaceae</taxon>
        <taxon>Talaromyces</taxon>
        <taxon>Talaromyces sect. Talaromyces</taxon>
    </lineage>
</organism>
<feature type="transmembrane region" description="Helical" evidence="1">
    <location>
        <begin position="81"/>
        <end position="100"/>
    </location>
</feature>
<dbReference type="OMA" id="KISYTHW"/>
<proteinExistence type="predicted"/>
<evidence type="ECO:0000256" key="1">
    <source>
        <dbReference type="SAM" id="Phobius"/>
    </source>
</evidence>
<feature type="transmembrane region" description="Helical" evidence="1">
    <location>
        <begin position="156"/>
        <end position="180"/>
    </location>
</feature>
<name>B8MU39_TALSN</name>